<evidence type="ECO:0000256" key="2">
    <source>
        <dbReference type="ARBA" id="ARBA00022771"/>
    </source>
</evidence>
<dbReference type="InterPro" id="IPR036855">
    <property type="entry name" value="Znf_CCCH_sf"/>
</dbReference>
<organism evidence="7 8">
    <name type="scientific">Lentinula guzmanii</name>
    <dbReference type="NCBI Taxonomy" id="2804957"/>
    <lineage>
        <taxon>Eukaryota</taxon>
        <taxon>Fungi</taxon>
        <taxon>Dikarya</taxon>
        <taxon>Basidiomycota</taxon>
        <taxon>Agaricomycotina</taxon>
        <taxon>Agaricomycetes</taxon>
        <taxon>Agaricomycetidae</taxon>
        <taxon>Agaricales</taxon>
        <taxon>Marasmiineae</taxon>
        <taxon>Omphalotaceae</taxon>
        <taxon>Lentinula</taxon>
    </lineage>
</organism>
<keyword evidence="3 4" id="KW-0862">Zinc</keyword>
<evidence type="ECO:0000259" key="6">
    <source>
        <dbReference type="PROSITE" id="PS50103"/>
    </source>
</evidence>
<proteinExistence type="predicted"/>
<feature type="region of interest" description="Disordered" evidence="5">
    <location>
        <begin position="186"/>
        <end position="212"/>
    </location>
</feature>
<feature type="domain" description="C3H1-type" evidence="6">
    <location>
        <begin position="85"/>
        <end position="113"/>
    </location>
</feature>
<dbReference type="Gene3D" id="4.10.1000.10">
    <property type="entry name" value="Zinc finger, CCCH-type"/>
    <property type="match status" value="2"/>
</dbReference>
<feature type="zinc finger region" description="C3H1-type" evidence="4">
    <location>
        <begin position="10"/>
        <end position="36"/>
    </location>
</feature>
<keyword evidence="8" id="KW-1185">Reference proteome</keyword>
<evidence type="ECO:0000313" key="7">
    <source>
        <dbReference type="EMBL" id="KAJ3722707.1"/>
    </source>
</evidence>
<dbReference type="InterPro" id="IPR000571">
    <property type="entry name" value="Znf_CCCH"/>
</dbReference>
<evidence type="ECO:0000256" key="4">
    <source>
        <dbReference type="PROSITE-ProRule" id="PRU00723"/>
    </source>
</evidence>
<protein>
    <recommendedName>
        <fullName evidence="6">C3H1-type domain-containing protein</fullName>
    </recommendedName>
</protein>
<dbReference type="SUPFAM" id="SSF90229">
    <property type="entry name" value="CCCH zinc finger"/>
    <property type="match status" value="1"/>
</dbReference>
<keyword evidence="2 4" id="KW-0863">Zinc-finger</keyword>
<dbReference type="EMBL" id="JANVFO010000055">
    <property type="protein sequence ID" value="KAJ3722707.1"/>
    <property type="molecule type" value="Genomic_DNA"/>
</dbReference>
<dbReference type="AlphaFoldDB" id="A0AA38MS08"/>
<keyword evidence="1 4" id="KW-0479">Metal-binding</keyword>
<evidence type="ECO:0000256" key="3">
    <source>
        <dbReference type="ARBA" id="ARBA00022833"/>
    </source>
</evidence>
<reference evidence="7" key="2">
    <citation type="journal article" date="2023" name="Proc. Natl. Acad. Sci. U.S.A.">
        <title>A global phylogenomic analysis of the shiitake genus Lentinula.</title>
        <authorList>
            <person name="Sierra-Patev S."/>
            <person name="Min B."/>
            <person name="Naranjo-Ortiz M."/>
            <person name="Looney B."/>
            <person name="Konkel Z."/>
            <person name="Slot J.C."/>
            <person name="Sakamoto Y."/>
            <person name="Steenwyk J.L."/>
            <person name="Rokas A."/>
            <person name="Carro J."/>
            <person name="Camarero S."/>
            <person name="Ferreira P."/>
            <person name="Molpeceres G."/>
            <person name="Ruiz-Duenas F.J."/>
            <person name="Serrano A."/>
            <person name="Henrissat B."/>
            <person name="Drula E."/>
            <person name="Hughes K.W."/>
            <person name="Mata J.L."/>
            <person name="Ishikawa N.K."/>
            <person name="Vargas-Isla R."/>
            <person name="Ushijima S."/>
            <person name="Smith C.A."/>
            <person name="Donoghue J."/>
            <person name="Ahrendt S."/>
            <person name="Andreopoulos W."/>
            <person name="He G."/>
            <person name="LaButti K."/>
            <person name="Lipzen A."/>
            <person name="Ng V."/>
            <person name="Riley R."/>
            <person name="Sandor L."/>
            <person name="Barry K."/>
            <person name="Martinez A.T."/>
            <person name="Xiao Y."/>
            <person name="Gibbons J.G."/>
            <person name="Terashima K."/>
            <person name="Grigoriev I.V."/>
            <person name="Hibbett D."/>
        </authorList>
    </citation>
    <scope>NUCLEOTIDE SEQUENCE</scope>
    <source>
        <strain evidence="7">ET3784</strain>
    </source>
</reference>
<feature type="zinc finger region" description="C3H1-type" evidence="4">
    <location>
        <begin position="85"/>
        <end position="113"/>
    </location>
</feature>
<comment type="caution">
    <text evidence="7">The sequence shown here is derived from an EMBL/GenBank/DDBJ whole genome shotgun (WGS) entry which is preliminary data.</text>
</comment>
<evidence type="ECO:0000256" key="1">
    <source>
        <dbReference type="ARBA" id="ARBA00022723"/>
    </source>
</evidence>
<gene>
    <name evidence="7" type="ORF">DFJ43DRAFT_663304</name>
</gene>
<evidence type="ECO:0000313" key="8">
    <source>
        <dbReference type="Proteomes" id="UP001176059"/>
    </source>
</evidence>
<dbReference type="Pfam" id="PF00642">
    <property type="entry name" value="zf-CCCH"/>
    <property type="match status" value="1"/>
</dbReference>
<feature type="zinc finger region" description="C3H1-type" evidence="4">
    <location>
        <begin position="140"/>
        <end position="162"/>
    </location>
</feature>
<feature type="domain" description="C3H1-type" evidence="6">
    <location>
        <begin position="166"/>
        <end position="191"/>
    </location>
</feature>
<reference evidence="7" key="1">
    <citation type="submission" date="2022-08" db="EMBL/GenBank/DDBJ databases">
        <authorList>
            <consortium name="DOE Joint Genome Institute"/>
            <person name="Min B."/>
            <person name="Sierra-Patev S."/>
            <person name="Naranjo-Ortiz M."/>
            <person name="Looney B."/>
            <person name="Konkel Z."/>
            <person name="Slot J.C."/>
            <person name="Sakamoto Y."/>
            <person name="Steenwyk J.L."/>
            <person name="Rokas A."/>
            <person name="Carro J."/>
            <person name="Camarero S."/>
            <person name="Ferreira P."/>
            <person name="Molpeceres G."/>
            <person name="Ruiz-duenas F.J."/>
            <person name="Serrano A."/>
            <person name="Henrissat B."/>
            <person name="Drula E."/>
            <person name="Hughes K.W."/>
            <person name="Mata J.L."/>
            <person name="Ishikawa N.K."/>
            <person name="Vargas-Isla R."/>
            <person name="Ushijima S."/>
            <person name="Smith C.A."/>
            <person name="Ahrendt S."/>
            <person name="Andreopoulos W."/>
            <person name="He G."/>
            <person name="LaButti K."/>
            <person name="Lipzen A."/>
            <person name="Ng V."/>
            <person name="Riley R."/>
            <person name="Sandor L."/>
            <person name="Barry K."/>
            <person name="Martinez A.T."/>
            <person name="Xiao Y."/>
            <person name="Gibbons J.G."/>
            <person name="Terashima K."/>
            <person name="Hibbett D.S."/>
            <person name="Grigoriev I.V."/>
        </authorList>
    </citation>
    <scope>NUCLEOTIDE SEQUENCE</scope>
    <source>
        <strain evidence="7">ET3784</strain>
    </source>
</reference>
<dbReference type="GO" id="GO:0008270">
    <property type="term" value="F:zinc ion binding"/>
    <property type="evidence" value="ECO:0007669"/>
    <property type="project" value="UniProtKB-KW"/>
</dbReference>
<feature type="domain" description="C3H1-type" evidence="6">
    <location>
        <begin position="140"/>
        <end position="162"/>
    </location>
</feature>
<dbReference type="Gene3D" id="3.30.1370.210">
    <property type="match status" value="1"/>
</dbReference>
<dbReference type="PROSITE" id="PS50103">
    <property type="entry name" value="ZF_C3H1"/>
    <property type="match status" value="4"/>
</dbReference>
<dbReference type="SMART" id="SM00356">
    <property type="entry name" value="ZnF_C3H1"/>
    <property type="match status" value="4"/>
</dbReference>
<feature type="domain" description="C3H1-type" evidence="6">
    <location>
        <begin position="10"/>
        <end position="36"/>
    </location>
</feature>
<evidence type="ECO:0000256" key="5">
    <source>
        <dbReference type="SAM" id="MobiDB-lite"/>
    </source>
</evidence>
<accession>A0AA38MS08</accession>
<dbReference type="Proteomes" id="UP001176059">
    <property type="component" value="Unassembled WGS sequence"/>
</dbReference>
<name>A0AA38MS08_9AGAR</name>
<sequence>MIMADSENANLSTPTCWNYVRGHCSYRACKYYHPIDISFPPYHRNSPFASSKPLPLLAHDWMDGNDSKDWRQATHTTSTVYTPVAWKTAPCKHFTLTGSCSMGKGCKFIHDQELVHSSTDARGNGHLLQVTTAPQAWRAHCWSFIQGQCKNPSTCRYFHPSNPEAYRKYTPCLLWPKCPSGDRCSFKHSKPMHEQPQPAPNNRRPTFAPSAGTASPMDPPFAIYDSLESSPLASLTSAPYSNCNSERDAAKYRHPHFSASHYSLGVLPAPSAYSGNGAVSKTQTANLPFNEGHSKGLETSVFRPGHARRISVAVRRPDTLEATAMF</sequence>
<feature type="zinc finger region" description="C3H1-type" evidence="4">
    <location>
        <begin position="166"/>
        <end position="191"/>
    </location>
</feature>